<evidence type="ECO:0000259" key="12">
    <source>
        <dbReference type="Pfam" id="PF01996"/>
    </source>
</evidence>
<keyword evidence="1 13" id="KW-0436">Ligase</keyword>
<evidence type="ECO:0000313" key="13">
    <source>
        <dbReference type="EMBL" id="QYL19778.1"/>
    </source>
</evidence>
<dbReference type="RefSeq" id="WP_071950028.1">
    <property type="nucleotide sequence ID" value="NZ_BAAAVX010000007.1"/>
</dbReference>
<dbReference type="InterPro" id="IPR023661">
    <property type="entry name" value="FbiB"/>
</dbReference>
<proteinExistence type="inferred from homology"/>
<evidence type="ECO:0000256" key="4">
    <source>
        <dbReference type="ARBA" id="ARBA00022842"/>
    </source>
</evidence>
<evidence type="ECO:0000256" key="2">
    <source>
        <dbReference type="ARBA" id="ARBA00022723"/>
    </source>
</evidence>
<keyword evidence="2" id="KW-0479">Metal-binding</keyword>
<evidence type="ECO:0000256" key="9">
    <source>
        <dbReference type="ARBA" id="ARBA00023268"/>
    </source>
</evidence>
<dbReference type="PANTHER" id="PTHR47917:SF1">
    <property type="entry name" value="COENZYME F420:L-GLUTAMATE LIGASE"/>
    <property type="match status" value="1"/>
</dbReference>
<dbReference type="Gene3D" id="3.90.1660.10">
    <property type="entry name" value="CofE-like domain"/>
    <property type="match status" value="1"/>
</dbReference>
<keyword evidence="7" id="KW-0342">GTP-binding</keyword>
<dbReference type="SUPFAM" id="SSF55469">
    <property type="entry name" value="FMN-dependent nitroreductase-like"/>
    <property type="match status" value="1"/>
</dbReference>
<dbReference type="NCBIfam" id="TIGR01916">
    <property type="entry name" value="F420_cofE"/>
    <property type="match status" value="1"/>
</dbReference>
<dbReference type="SUPFAM" id="SSF144010">
    <property type="entry name" value="CofE-like"/>
    <property type="match status" value="1"/>
</dbReference>
<evidence type="ECO:0000256" key="3">
    <source>
        <dbReference type="ARBA" id="ARBA00022741"/>
    </source>
</evidence>
<organism evidence="13 14">
    <name type="scientific">Mycolicibacterium pallens</name>
    <dbReference type="NCBI Taxonomy" id="370524"/>
    <lineage>
        <taxon>Bacteria</taxon>
        <taxon>Bacillati</taxon>
        <taxon>Actinomycetota</taxon>
        <taxon>Actinomycetes</taxon>
        <taxon>Mycobacteriales</taxon>
        <taxon>Mycobacteriaceae</taxon>
        <taxon>Mycolicibacterium</taxon>
    </lineage>
</organism>
<evidence type="ECO:0000256" key="1">
    <source>
        <dbReference type="ARBA" id="ARBA00022598"/>
    </source>
</evidence>
<keyword evidence="6" id="KW-0560">Oxidoreductase</keyword>
<dbReference type="HAMAP" id="MF_01259">
    <property type="entry name" value="F420_ligase_FbiB"/>
    <property type="match status" value="1"/>
</dbReference>
<dbReference type="CDD" id="cd20607">
    <property type="entry name" value="FbiB_C-like"/>
    <property type="match status" value="1"/>
</dbReference>
<evidence type="ECO:0000256" key="7">
    <source>
        <dbReference type="ARBA" id="ARBA00023134"/>
    </source>
</evidence>
<evidence type="ECO:0000259" key="11">
    <source>
        <dbReference type="Pfam" id="PF00881"/>
    </source>
</evidence>
<keyword evidence="5" id="KW-0630">Potassium</keyword>
<dbReference type="NCBIfam" id="TIGR03553">
    <property type="entry name" value="F420_FbiB_CTERM"/>
    <property type="match status" value="1"/>
</dbReference>
<evidence type="ECO:0000313" key="14">
    <source>
        <dbReference type="Proteomes" id="UP000825367"/>
    </source>
</evidence>
<dbReference type="InterPro" id="IPR002847">
    <property type="entry name" value="F420-0_gamma-glut_ligase-dom"/>
</dbReference>
<dbReference type="Pfam" id="PF01996">
    <property type="entry name" value="F420_ligase"/>
    <property type="match status" value="1"/>
</dbReference>
<keyword evidence="8" id="KW-0464">Manganese</keyword>
<dbReference type="InterPro" id="IPR008225">
    <property type="entry name" value="F420-0_g-glutamyl_ligase"/>
</dbReference>
<dbReference type="InterPro" id="IPR019943">
    <property type="entry name" value="F420_FbiB_C"/>
</dbReference>
<dbReference type="InterPro" id="IPR000415">
    <property type="entry name" value="Nitroreductase-like"/>
</dbReference>
<feature type="region of interest" description="Disordered" evidence="10">
    <location>
        <begin position="1"/>
        <end position="20"/>
    </location>
</feature>
<dbReference type="Proteomes" id="UP000825367">
    <property type="component" value="Chromosome"/>
</dbReference>
<gene>
    <name evidence="13" type="ORF">K0O64_07420</name>
</gene>
<keyword evidence="3" id="KW-0547">Nucleotide-binding</keyword>
<evidence type="ECO:0000256" key="8">
    <source>
        <dbReference type="ARBA" id="ARBA00023211"/>
    </source>
</evidence>
<keyword evidence="4" id="KW-0460">Magnesium</keyword>
<dbReference type="Gene3D" id="3.40.109.10">
    <property type="entry name" value="NADH Oxidase"/>
    <property type="match status" value="1"/>
</dbReference>
<accession>A0ABX8VU39</accession>
<keyword evidence="14" id="KW-1185">Reference proteome</keyword>
<dbReference type="Gene3D" id="3.30.1330.100">
    <property type="entry name" value="CofE-like"/>
    <property type="match status" value="1"/>
</dbReference>
<dbReference type="NCBIfam" id="NF009810">
    <property type="entry name" value="PRK13294.1"/>
    <property type="match status" value="1"/>
</dbReference>
<evidence type="ECO:0000256" key="6">
    <source>
        <dbReference type="ARBA" id="ARBA00023002"/>
    </source>
</evidence>
<dbReference type="Pfam" id="PF00881">
    <property type="entry name" value="Nitroreductase"/>
    <property type="match status" value="1"/>
</dbReference>
<dbReference type="GO" id="GO:0052618">
    <property type="term" value="F:coenzyme F420-0:L-glutamate ligase activity"/>
    <property type="evidence" value="ECO:0007669"/>
    <property type="project" value="UniProtKB-EC"/>
</dbReference>
<feature type="domain" description="Coenzyme F420:L-glutamate ligase-like" evidence="12">
    <location>
        <begin position="27"/>
        <end position="226"/>
    </location>
</feature>
<keyword evidence="9" id="KW-0511">Multifunctional enzyme</keyword>
<feature type="domain" description="Nitroreductase" evidence="11">
    <location>
        <begin position="267"/>
        <end position="435"/>
    </location>
</feature>
<sequence>MGSSPTAPPSGDHGSAAPVEILPVPGLPEFRPGDDLAAALVAAAPWLRDGDIVVVTSKVMSKCEGRIVAAAEDPEERDALRRTLIDTEAVRVLARKGKTLITENRNGIVQAAAGVDGSNVGSTELALLPVDPDGSAAALRTALRERLGVDVAVLVTDTMGRAWRNGQTDAAIGSAGLPVLYGYAGAVDRHGNELVVTEVAVADEIAAAADLVKGKLTAVPVAVVRGLDLEDDGSTAARLLRGGEDDLFWLGTAESLELGRRQAQLLRRSVRQFAPESVDPTLIEAAVAEALTAPAPHHTRPVRFVWLQDRTRRTALLDRMKDAWRADLTGDGKPADAVERRVARGQILYDAPEVVIPFLVPEGAHDYPDPARTEAEHTMFTVAVGAAVQALLVALAVRGVGSCWIGSTIFAAELVRETLDLPADWEPLGAVAIGYPVEPPEPRDPAPVGDLLVRK</sequence>
<evidence type="ECO:0000256" key="10">
    <source>
        <dbReference type="SAM" id="MobiDB-lite"/>
    </source>
</evidence>
<dbReference type="EMBL" id="CP080333">
    <property type="protein sequence ID" value="QYL19778.1"/>
    <property type="molecule type" value="Genomic_DNA"/>
</dbReference>
<protein>
    <submittedName>
        <fullName evidence="13">Coenzyme F420-0:L-glutamate ligase</fullName>
        <ecNumber evidence="13">6.3.2.31</ecNumber>
    </submittedName>
</protein>
<evidence type="ECO:0000256" key="5">
    <source>
        <dbReference type="ARBA" id="ARBA00022958"/>
    </source>
</evidence>
<dbReference type="InterPro" id="IPR029479">
    <property type="entry name" value="Nitroreductase"/>
</dbReference>
<reference evidence="13 14" key="1">
    <citation type="submission" date="2021-07" db="EMBL/GenBank/DDBJ databases">
        <title>Whole genome sequencing of non-tuberculosis mycobacteria type-strains.</title>
        <authorList>
            <person name="Igarashi Y."/>
            <person name="Osugi A."/>
            <person name="Mitarai S."/>
        </authorList>
    </citation>
    <scope>NUCLEOTIDE SEQUENCE [LARGE SCALE GENOMIC DNA]</scope>
    <source>
        <strain evidence="13 14">JCM 16370</strain>
    </source>
</reference>
<name>A0ABX8VU39_9MYCO</name>
<dbReference type="PANTHER" id="PTHR47917">
    <property type="match status" value="1"/>
</dbReference>
<dbReference type="EC" id="6.3.2.31" evidence="13"/>